<sequence>MIKTATKNLATIKDKRKDTVLWDVYYILEAEYFNTYNEKYFELMTMVRRIMEFGYSTGRVYKGLVLYVLSKLNSSYHEEYETHIRDDRALHGEIKGFLS</sequence>
<evidence type="ECO:0000313" key="2">
    <source>
        <dbReference type="Proteomes" id="UP000195868"/>
    </source>
</evidence>
<dbReference type="AlphaFoldDB" id="A0A1Y3TXE2"/>
<dbReference type="EMBL" id="NFHN01000071">
    <property type="protein sequence ID" value="OUN41226.1"/>
    <property type="molecule type" value="Genomic_DNA"/>
</dbReference>
<reference evidence="2" key="1">
    <citation type="submission" date="2017-04" db="EMBL/GenBank/DDBJ databases">
        <title>Function of individual gut microbiota members based on whole genome sequencing of pure cultures obtained from chicken caecum.</title>
        <authorList>
            <person name="Medvecky M."/>
            <person name="Cejkova D."/>
            <person name="Polansky O."/>
            <person name="Karasova D."/>
            <person name="Kubasova T."/>
            <person name="Cizek A."/>
            <person name="Rychlik I."/>
        </authorList>
    </citation>
    <scope>NUCLEOTIDE SEQUENCE [LARGE SCALE GENOMIC DNA]</scope>
    <source>
        <strain evidence="2">An71</strain>
    </source>
</reference>
<gene>
    <name evidence="1" type="ORF">B5G22_11250</name>
</gene>
<dbReference type="RefSeq" id="WP_087216222.1">
    <property type="nucleotide sequence ID" value="NZ_NFHN01000071.1"/>
</dbReference>
<accession>A0A1Y3TXE2</accession>
<protein>
    <submittedName>
        <fullName evidence="1">Uncharacterized protein</fullName>
    </submittedName>
</protein>
<organism evidence="1 2">
    <name type="scientific">Limosilactobacillus reuteri</name>
    <name type="common">Lactobacillus reuteri</name>
    <dbReference type="NCBI Taxonomy" id="1598"/>
    <lineage>
        <taxon>Bacteria</taxon>
        <taxon>Bacillati</taxon>
        <taxon>Bacillota</taxon>
        <taxon>Bacilli</taxon>
        <taxon>Lactobacillales</taxon>
        <taxon>Lactobacillaceae</taxon>
        <taxon>Limosilactobacillus</taxon>
    </lineage>
</organism>
<proteinExistence type="predicted"/>
<comment type="caution">
    <text evidence="1">The sequence shown here is derived from an EMBL/GenBank/DDBJ whole genome shotgun (WGS) entry which is preliminary data.</text>
</comment>
<evidence type="ECO:0000313" key="1">
    <source>
        <dbReference type="EMBL" id="OUN41226.1"/>
    </source>
</evidence>
<dbReference type="Proteomes" id="UP000195868">
    <property type="component" value="Unassembled WGS sequence"/>
</dbReference>
<name>A0A1Y3TXE2_LIMRT</name>